<keyword evidence="3" id="KW-1185">Reference proteome</keyword>
<dbReference type="EMBL" id="KV425934">
    <property type="protein sequence ID" value="KZV97086.1"/>
    <property type="molecule type" value="Genomic_DNA"/>
</dbReference>
<name>A0A165KYD1_EXIGL</name>
<reference evidence="2 3" key="1">
    <citation type="journal article" date="2016" name="Mol. Biol. Evol.">
        <title>Comparative Genomics of Early-Diverging Mushroom-Forming Fungi Provides Insights into the Origins of Lignocellulose Decay Capabilities.</title>
        <authorList>
            <person name="Nagy L.G."/>
            <person name="Riley R."/>
            <person name="Tritt A."/>
            <person name="Adam C."/>
            <person name="Daum C."/>
            <person name="Floudas D."/>
            <person name="Sun H."/>
            <person name="Yadav J.S."/>
            <person name="Pangilinan J."/>
            <person name="Larsson K.H."/>
            <person name="Matsuura K."/>
            <person name="Barry K."/>
            <person name="Labutti K."/>
            <person name="Kuo R."/>
            <person name="Ohm R.A."/>
            <person name="Bhattacharya S.S."/>
            <person name="Shirouzu T."/>
            <person name="Yoshinaga Y."/>
            <person name="Martin F.M."/>
            <person name="Grigoriev I.V."/>
            <person name="Hibbett D.S."/>
        </authorList>
    </citation>
    <scope>NUCLEOTIDE SEQUENCE [LARGE SCALE GENOMIC DNA]</scope>
    <source>
        <strain evidence="2 3">HHB12029</strain>
    </source>
</reference>
<feature type="transmembrane region" description="Helical" evidence="1">
    <location>
        <begin position="110"/>
        <end position="133"/>
    </location>
</feature>
<dbReference type="AlphaFoldDB" id="A0A165KYD1"/>
<keyword evidence="1" id="KW-1133">Transmembrane helix</keyword>
<proteinExistence type="predicted"/>
<keyword evidence="1" id="KW-0472">Membrane</keyword>
<organism evidence="2 3">
    <name type="scientific">Exidia glandulosa HHB12029</name>
    <dbReference type="NCBI Taxonomy" id="1314781"/>
    <lineage>
        <taxon>Eukaryota</taxon>
        <taxon>Fungi</taxon>
        <taxon>Dikarya</taxon>
        <taxon>Basidiomycota</taxon>
        <taxon>Agaricomycotina</taxon>
        <taxon>Agaricomycetes</taxon>
        <taxon>Auriculariales</taxon>
        <taxon>Exidiaceae</taxon>
        <taxon>Exidia</taxon>
    </lineage>
</organism>
<feature type="transmembrane region" description="Helical" evidence="1">
    <location>
        <begin position="145"/>
        <end position="170"/>
    </location>
</feature>
<keyword evidence="1" id="KW-0812">Transmembrane</keyword>
<sequence length="375" mass="40494">MEVPQAGVQSDAAVEVEAPALLVYDVPPRPVSEGKPDRASPSPKADAASVASAVALSSTERSPTSGHRRRRRFIWCTTIFLYIKAEVRPLPHSIANRTSRSLLAFRISSYIVGAAVGVTDGILITLLAISSLASRFGQSGRRIPLLVLACAISVAIACILAFGPLLFTILAQRRAFSHACANDWIVAELDVANSLASPATIAIFSLPQQQARPLFRMSLDTTLPKNAVFSVIPPVSSSSGVIPAISAIHYDFSSDSHRIFGDGLNGSFDDARGSYLTFNFTDSSQTPITLRNLYREWSFDDKPSVLLARTDTGNRILQTAIVDPDDCTRLRVCVPHPDAQPDGIVPVEALLPTGWILFQHLRHVRKSRCSIGGIV</sequence>
<dbReference type="Proteomes" id="UP000077266">
    <property type="component" value="Unassembled WGS sequence"/>
</dbReference>
<evidence type="ECO:0000313" key="3">
    <source>
        <dbReference type="Proteomes" id="UP000077266"/>
    </source>
</evidence>
<evidence type="ECO:0000256" key="1">
    <source>
        <dbReference type="SAM" id="Phobius"/>
    </source>
</evidence>
<protein>
    <submittedName>
        <fullName evidence="2">Uncharacterized protein</fullName>
    </submittedName>
</protein>
<evidence type="ECO:0000313" key="2">
    <source>
        <dbReference type="EMBL" id="KZV97086.1"/>
    </source>
</evidence>
<accession>A0A165KYD1</accession>
<dbReference type="InParanoid" id="A0A165KYD1"/>
<gene>
    <name evidence="2" type="ORF">EXIGLDRAFT_704142</name>
</gene>